<dbReference type="RefSeq" id="WP_160819393.1">
    <property type="nucleotide sequence ID" value="NZ_JBHSXS010000007.1"/>
</dbReference>
<dbReference type="InterPro" id="IPR028037">
    <property type="entry name" value="Antitoxin_Rv0909/MT0933"/>
</dbReference>
<accession>A0ABW2CJC3</accession>
<gene>
    <name evidence="2" type="ORF">ACFQKB_15105</name>
</gene>
<keyword evidence="3" id="KW-1185">Reference proteome</keyword>
<sequence length="81" mass="8478">MSIVDKVKEMLGQNAGKARQGVEKAGDMADRKTGGKYSDKIDKAQDQAGKYIDKNESGQGQANRQNEPGDGTPGGGGRPNA</sequence>
<feature type="region of interest" description="Disordered" evidence="1">
    <location>
        <begin position="1"/>
        <end position="81"/>
    </location>
</feature>
<reference evidence="3" key="1">
    <citation type="journal article" date="2019" name="Int. J. Syst. Evol. Microbiol.">
        <title>The Global Catalogue of Microorganisms (GCM) 10K type strain sequencing project: providing services to taxonomists for standard genome sequencing and annotation.</title>
        <authorList>
            <consortium name="The Broad Institute Genomics Platform"/>
            <consortium name="The Broad Institute Genome Sequencing Center for Infectious Disease"/>
            <person name="Wu L."/>
            <person name="Ma J."/>
        </authorList>
    </citation>
    <scope>NUCLEOTIDE SEQUENCE [LARGE SCALE GENOMIC DNA]</scope>
    <source>
        <strain evidence="3">JCM 3369</strain>
    </source>
</reference>
<dbReference type="EMBL" id="JBHSXS010000007">
    <property type="protein sequence ID" value="MFC6881094.1"/>
    <property type="molecule type" value="Genomic_DNA"/>
</dbReference>
<organism evidence="2 3">
    <name type="scientific">Actinomadura yumaensis</name>
    <dbReference type="NCBI Taxonomy" id="111807"/>
    <lineage>
        <taxon>Bacteria</taxon>
        <taxon>Bacillati</taxon>
        <taxon>Actinomycetota</taxon>
        <taxon>Actinomycetes</taxon>
        <taxon>Streptosporangiales</taxon>
        <taxon>Thermomonosporaceae</taxon>
        <taxon>Actinomadura</taxon>
    </lineage>
</organism>
<feature type="compositionally biased region" description="Polar residues" evidence="1">
    <location>
        <begin position="57"/>
        <end position="66"/>
    </location>
</feature>
<evidence type="ECO:0000256" key="1">
    <source>
        <dbReference type="SAM" id="MobiDB-lite"/>
    </source>
</evidence>
<dbReference type="Proteomes" id="UP001596380">
    <property type="component" value="Unassembled WGS sequence"/>
</dbReference>
<comment type="caution">
    <text evidence="2">The sequence shown here is derived from an EMBL/GenBank/DDBJ whole genome shotgun (WGS) entry which is preliminary data.</text>
</comment>
<name>A0ABW2CJC3_9ACTN</name>
<feature type="compositionally biased region" description="Basic and acidic residues" evidence="1">
    <location>
        <begin position="20"/>
        <end position="56"/>
    </location>
</feature>
<proteinExistence type="predicted"/>
<evidence type="ECO:0000313" key="3">
    <source>
        <dbReference type="Proteomes" id="UP001596380"/>
    </source>
</evidence>
<feature type="compositionally biased region" description="Gly residues" evidence="1">
    <location>
        <begin position="71"/>
        <end position="81"/>
    </location>
</feature>
<protein>
    <submittedName>
        <fullName evidence="2">Antitoxin</fullName>
    </submittedName>
</protein>
<dbReference type="Pfam" id="PF14013">
    <property type="entry name" value="MT0933_antitox"/>
    <property type="match status" value="1"/>
</dbReference>
<evidence type="ECO:0000313" key="2">
    <source>
        <dbReference type="EMBL" id="MFC6881094.1"/>
    </source>
</evidence>